<comment type="catalytic activity">
    <reaction evidence="10">
        <text>ATP + H2O = ADP + phosphate + H(+)</text>
        <dbReference type="Rhea" id="RHEA:13065"/>
        <dbReference type="ChEBI" id="CHEBI:15377"/>
        <dbReference type="ChEBI" id="CHEBI:15378"/>
        <dbReference type="ChEBI" id="CHEBI:30616"/>
        <dbReference type="ChEBI" id="CHEBI:43474"/>
        <dbReference type="ChEBI" id="CHEBI:456216"/>
    </reaction>
</comment>
<sequence length="1466" mass="152298">MPLRQLLGAAARLARALPVPDAVRDAVAAAAAPRVLRVSTGRLHIRVRGLHTPEADPMARALEKELLEVDGVRAVEVNRVLGALVVTHDEGVETAGLIEVAEEQERRHGLDGAPFAAPVAGDVSHLIREGTFLGAAVVGCGVAVAGKVARTVPAPPAIPALLAMADLTPWIRGVVEYGLGVPTTDLVFGGGGVFAQTAAQQSTGLALEVIHRGLRMSEVQAYRASWGRYERGLEGGEEAGAAHQVDPLERLPRPVPLPPGPVERLLQFTPVSLAAAAGTFAVTRNARQAQGVLVSGIPRAARLGREAFTAQLGRILAGQGVVVLDARAMRRLDRIDTVVIDASALWTGRQMIDEVVPVSDAVPAEECHRRAHELVDLDDPGRWRSAGGWSAGPLKSWRPGPATRRKAAAEPAADLHKRGATVLALVRDDDLVALVSLLPEPDPLVEAVVAAAHKAGQVVAAGTGRRLDPRLPIDRRVAGGRRLLASVRRLQREGHGVALISAREGDALAHADLGIGLLRSPDRPPWGAHLLCGPGLEGAWTVVDAMATARETSTRSARIAAVGQAAGVMLAAASTAPEAPRRALLAVNTAAVFALVTGTYVGISLERRPLPVPADRTPWHAWPAQAVLARLDSTPSGIDEEEAARRRTGAAGAEPPPAGLARITMEELDNPLTPPLAAGAGISAVVGSMTDAALIGAVLGVNAVMSGVQRMGADRALRQLVEMSTVGIRIRRPAAEGGVESRATADRLVPGDVIALAAGDAVPADARLLSAEGLEVDESSLTGESQLVTKIAQPSVARTVADRHSMLYQGTVVAAGNATAVVVATGPQTEMGRTARLIPEGRRPGGVEARLLALTQVTLPASLAAGAVLMGVDLLSGRTFGQALGSAVSLAVAAVPEGLPFVATAAELATARRLSRHGALVRNPSTVEALGRVDVLCFDKTGTLTEGRLRLRQVSDGATAASVEELTPELREIVAAALRAGPDSDGGRNHVPHPTDRAVVHAAAELDMDPAEGLRSWRRVDELPFEPSRGYHAVLGRHPGGQHLSVKGAPEIVLERCGTWAGGAGNGLAPFDRTARGLVEQEVERLARNGYRVLAVAERPASGRVDLDESRIRDLRFLGLLGIADPVRRTAAEAVDRLRGAGVQIIMITGDHPSTAEAIAAELGVLDGHVMTGAELDEKDAAELTRELPGVAVFARVSPAQKARVVEALQTAGRVVAVTGDGANDAPAIRLADVGIALGERATPAARETADMVVTDDRIETITDAIADCRAMWRSTRDALAVLLGGNLGEIAFTVGGSLTSGGSPLNVRQLLLVNLLTDMLPALALAVRRPAGLTREDLLREGPETSLGAVLTRDITTRAITTAGAAQTSTLLARLVCTRAQALTTGLVALVGTQLLQTIAAGGRSPLVLVSGLVSLAALVAIVQTPGLSQFFGSQPLLPHCWVIAAGSAIAYAIAAVIVTRTAAR</sequence>
<dbReference type="InterPro" id="IPR006068">
    <property type="entry name" value="ATPase_P-typ_cation-transptr_C"/>
</dbReference>
<dbReference type="SUPFAM" id="SSF81660">
    <property type="entry name" value="Metal cation-transporting ATPase, ATP-binding domain N"/>
    <property type="match status" value="1"/>
</dbReference>
<organism evidence="14 15">
    <name type="scientific">Actinomadura vinacea</name>
    <dbReference type="NCBI Taxonomy" id="115336"/>
    <lineage>
        <taxon>Bacteria</taxon>
        <taxon>Bacillati</taxon>
        <taxon>Actinomycetota</taxon>
        <taxon>Actinomycetes</taxon>
        <taxon>Streptosporangiales</taxon>
        <taxon>Thermomonosporaceae</taxon>
        <taxon>Actinomadura</taxon>
    </lineage>
</organism>
<dbReference type="Gene3D" id="3.40.1110.10">
    <property type="entry name" value="Calcium-transporting ATPase, cytoplasmic domain N"/>
    <property type="match status" value="1"/>
</dbReference>
<proteinExistence type="predicted"/>
<dbReference type="Pfam" id="PF00122">
    <property type="entry name" value="E1-E2_ATPase"/>
    <property type="match status" value="1"/>
</dbReference>
<dbReference type="SUPFAM" id="SSF81653">
    <property type="entry name" value="Calcium ATPase, transduction domain A"/>
    <property type="match status" value="1"/>
</dbReference>
<dbReference type="InterPro" id="IPR023299">
    <property type="entry name" value="ATPase_P-typ_cyto_dom_N"/>
</dbReference>
<keyword evidence="5" id="KW-0067">ATP-binding</keyword>
<evidence type="ECO:0000259" key="13">
    <source>
        <dbReference type="SMART" id="SM00831"/>
    </source>
</evidence>
<keyword evidence="7" id="KW-1278">Translocase</keyword>
<dbReference type="SFLD" id="SFLDG00002">
    <property type="entry name" value="C1.7:_P-type_atpase_like"/>
    <property type="match status" value="1"/>
</dbReference>
<evidence type="ECO:0000256" key="3">
    <source>
        <dbReference type="ARBA" id="ARBA00022723"/>
    </source>
</evidence>
<reference evidence="15" key="1">
    <citation type="journal article" date="2019" name="Int. J. Syst. Evol. Microbiol.">
        <title>The Global Catalogue of Microorganisms (GCM) 10K type strain sequencing project: providing services to taxonomists for standard genome sequencing and annotation.</title>
        <authorList>
            <consortium name="The Broad Institute Genomics Platform"/>
            <consortium name="The Broad Institute Genome Sequencing Center for Infectious Disease"/>
            <person name="Wu L."/>
            <person name="Ma J."/>
        </authorList>
    </citation>
    <scope>NUCLEOTIDE SEQUENCE [LARGE SCALE GENOMIC DNA]</scope>
    <source>
        <strain evidence="15">JCM 3325</strain>
    </source>
</reference>
<keyword evidence="2 12" id="KW-0812">Transmembrane</keyword>
<keyword evidence="9 12" id="KW-0472">Membrane</keyword>
<keyword evidence="3" id="KW-0479">Metal-binding</keyword>
<feature type="domain" description="Cation-transporting P-type ATPase N-terminal" evidence="13">
    <location>
        <begin position="618"/>
        <end position="688"/>
    </location>
</feature>
<evidence type="ECO:0000256" key="7">
    <source>
        <dbReference type="ARBA" id="ARBA00022967"/>
    </source>
</evidence>
<dbReference type="Pfam" id="PF00689">
    <property type="entry name" value="Cation_ATPase_C"/>
    <property type="match status" value="1"/>
</dbReference>
<dbReference type="PANTHER" id="PTHR24093">
    <property type="entry name" value="CATION TRANSPORTING ATPASE"/>
    <property type="match status" value="1"/>
</dbReference>
<dbReference type="SUPFAM" id="SSF56784">
    <property type="entry name" value="HAD-like"/>
    <property type="match status" value="1"/>
</dbReference>
<dbReference type="InterPro" id="IPR018303">
    <property type="entry name" value="ATPase_P-typ_P_site"/>
</dbReference>
<evidence type="ECO:0000256" key="5">
    <source>
        <dbReference type="ARBA" id="ARBA00022840"/>
    </source>
</evidence>
<comment type="caution">
    <text evidence="14">The sequence shown here is derived from an EMBL/GenBank/DDBJ whole genome shotgun (WGS) entry which is preliminary data.</text>
</comment>
<gene>
    <name evidence="14" type="ORF">GCM10010191_43760</name>
</gene>
<dbReference type="InterPro" id="IPR001757">
    <property type="entry name" value="P_typ_ATPase"/>
</dbReference>
<dbReference type="InterPro" id="IPR023214">
    <property type="entry name" value="HAD_sf"/>
</dbReference>
<dbReference type="SMART" id="SM00831">
    <property type="entry name" value="Cation_ATPase_N"/>
    <property type="match status" value="1"/>
</dbReference>
<dbReference type="InterPro" id="IPR044492">
    <property type="entry name" value="P_typ_ATPase_HD_dom"/>
</dbReference>
<dbReference type="InterPro" id="IPR004014">
    <property type="entry name" value="ATPase_P-typ_cation-transptr_N"/>
</dbReference>
<dbReference type="RefSeq" id="WP_344591168.1">
    <property type="nucleotide sequence ID" value="NZ_BAAARW010000016.1"/>
</dbReference>
<dbReference type="PRINTS" id="PR00119">
    <property type="entry name" value="CATATPASE"/>
</dbReference>
<dbReference type="PANTHER" id="PTHR24093:SF513">
    <property type="entry name" value="CATION-TRANSPORTING ATPASE I-RELATED"/>
    <property type="match status" value="1"/>
</dbReference>
<dbReference type="EMBL" id="BAAARW010000016">
    <property type="protein sequence ID" value="GAA2426479.1"/>
    <property type="molecule type" value="Genomic_DNA"/>
</dbReference>
<evidence type="ECO:0000313" key="15">
    <source>
        <dbReference type="Proteomes" id="UP001501231"/>
    </source>
</evidence>
<dbReference type="SUPFAM" id="SSF81665">
    <property type="entry name" value="Calcium ATPase, transmembrane domain M"/>
    <property type="match status" value="1"/>
</dbReference>
<evidence type="ECO:0000256" key="9">
    <source>
        <dbReference type="ARBA" id="ARBA00023136"/>
    </source>
</evidence>
<evidence type="ECO:0000256" key="2">
    <source>
        <dbReference type="ARBA" id="ARBA00022692"/>
    </source>
</evidence>
<dbReference type="Gene3D" id="1.20.1110.10">
    <property type="entry name" value="Calcium-transporting ATPase, transmembrane domain"/>
    <property type="match status" value="1"/>
</dbReference>
<dbReference type="InterPro" id="IPR059000">
    <property type="entry name" value="ATPase_P-type_domA"/>
</dbReference>
<evidence type="ECO:0000256" key="11">
    <source>
        <dbReference type="SAM" id="MobiDB-lite"/>
    </source>
</evidence>
<dbReference type="Gene3D" id="2.70.150.10">
    <property type="entry name" value="Calcium-transporting ATPase, cytoplasmic transduction domain A"/>
    <property type="match status" value="1"/>
</dbReference>
<evidence type="ECO:0000256" key="4">
    <source>
        <dbReference type="ARBA" id="ARBA00022741"/>
    </source>
</evidence>
<accession>A0ABP5WJ03</accession>
<dbReference type="Pfam" id="PF13246">
    <property type="entry name" value="Cation_ATPase"/>
    <property type="match status" value="1"/>
</dbReference>
<evidence type="ECO:0000256" key="12">
    <source>
        <dbReference type="SAM" id="Phobius"/>
    </source>
</evidence>
<dbReference type="SFLD" id="SFLDS00003">
    <property type="entry name" value="Haloacid_Dehalogenase"/>
    <property type="match status" value="1"/>
</dbReference>
<dbReference type="NCBIfam" id="TIGR01494">
    <property type="entry name" value="ATPase_P-type"/>
    <property type="match status" value="2"/>
</dbReference>
<dbReference type="PROSITE" id="PS00154">
    <property type="entry name" value="ATPASE_E1_E2"/>
    <property type="match status" value="1"/>
</dbReference>
<dbReference type="PRINTS" id="PR00120">
    <property type="entry name" value="HATPASE"/>
</dbReference>
<evidence type="ECO:0000256" key="1">
    <source>
        <dbReference type="ARBA" id="ARBA00004651"/>
    </source>
</evidence>
<evidence type="ECO:0000256" key="10">
    <source>
        <dbReference type="ARBA" id="ARBA00049360"/>
    </source>
</evidence>
<comment type="subcellular location">
    <subcellularLocation>
        <location evidence="1">Cell membrane</location>
        <topology evidence="1">Multi-pass membrane protein</topology>
    </subcellularLocation>
</comment>
<feature type="transmembrane region" description="Helical" evidence="12">
    <location>
        <begin position="1438"/>
        <end position="1460"/>
    </location>
</feature>
<protein>
    <submittedName>
        <fullName evidence="14">Cation-translocating P-type ATPase</fullName>
    </submittedName>
</protein>
<keyword evidence="6" id="KW-0460">Magnesium</keyword>
<name>A0ABP5WJ03_9ACTN</name>
<evidence type="ECO:0000313" key="14">
    <source>
        <dbReference type="EMBL" id="GAA2426479.1"/>
    </source>
</evidence>
<dbReference type="InterPro" id="IPR023298">
    <property type="entry name" value="ATPase_P-typ_TM_dom_sf"/>
</dbReference>
<evidence type="ECO:0000256" key="6">
    <source>
        <dbReference type="ARBA" id="ARBA00022842"/>
    </source>
</evidence>
<evidence type="ECO:0000256" key="8">
    <source>
        <dbReference type="ARBA" id="ARBA00022989"/>
    </source>
</evidence>
<keyword evidence="15" id="KW-1185">Reference proteome</keyword>
<keyword evidence="8 12" id="KW-1133">Transmembrane helix</keyword>
<dbReference type="InterPro" id="IPR008250">
    <property type="entry name" value="ATPase_P-typ_transduc_dom_A_sf"/>
</dbReference>
<feature type="region of interest" description="Disordered" evidence="11">
    <location>
        <begin position="635"/>
        <end position="658"/>
    </location>
</feature>
<dbReference type="Proteomes" id="UP001501231">
    <property type="component" value="Unassembled WGS sequence"/>
</dbReference>
<dbReference type="InterPro" id="IPR036412">
    <property type="entry name" value="HAD-like_sf"/>
</dbReference>
<feature type="transmembrane region" description="Helical" evidence="12">
    <location>
        <begin position="1408"/>
        <end position="1426"/>
    </location>
</feature>
<dbReference type="SFLD" id="SFLDF00027">
    <property type="entry name" value="p-type_atpase"/>
    <property type="match status" value="1"/>
</dbReference>
<dbReference type="Gene3D" id="3.40.50.1000">
    <property type="entry name" value="HAD superfamily/HAD-like"/>
    <property type="match status" value="1"/>
</dbReference>
<keyword evidence="4" id="KW-0547">Nucleotide-binding</keyword>